<evidence type="ECO:0000259" key="1">
    <source>
        <dbReference type="Pfam" id="PF23571"/>
    </source>
</evidence>
<accession>A0ABT1MD91</accession>
<dbReference type="RefSeq" id="WP_255025441.1">
    <property type="nucleotide sequence ID" value="NZ_JANDHW010000001.1"/>
</dbReference>
<protein>
    <submittedName>
        <fullName evidence="3">GH3 auxin-responsive promoter family protein</fullName>
    </submittedName>
</protein>
<dbReference type="InterPro" id="IPR004993">
    <property type="entry name" value="GH3"/>
</dbReference>
<feature type="domain" description="GH3 middle" evidence="1">
    <location>
        <begin position="295"/>
        <end position="363"/>
    </location>
</feature>
<reference evidence="3 4" key="1">
    <citation type="submission" date="2022-07" db="EMBL/GenBank/DDBJ databases">
        <title>Fecal culturing of patients with breast cancer.</title>
        <authorList>
            <person name="Teng N.M.Y."/>
            <person name="Kiu R."/>
            <person name="Evans R."/>
            <person name="Baker D.J."/>
            <person name="Zenner C."/>
            <person name="Robinson S.D."/>
            <person name="Hall L.J."/>
        </authorList>
    </citation>
    <scope>NUCLEOTIDE SEQUENCE [LARGE SCALE GENOMIC DNA]</scope>
    <source>
        <strain evidence="3 4">LH1063</strain>
    </source>
</reference>
<dbReference type="PANTHER" id="PTHR31901:SF9">
    <property type="entry name" value="GH3 DOMAIN-CONTAINING PROTEIN"/>
    <property type="match status" value="1"/>
</dbReference>
<evidence type="ECO:0000313" key="3">
    <source>
        <dbReference type="EMBL" id="MCP9610608.1"/>
    </source>
</evidence>
<dbReference type="Pfam" id="PF03321">
    <property type="entry name" value="GH3"/>
    <property type="match status" value="1"/>
</dbReference>
<gene>
    <name evidence="3" type="ORF">NMU02_00675</name>
</gene>
<sequence length="505" mass="57781">MNTTWILRRIFSSRQKEIALYGKYGKEIQQNQLKNLLETAKNTEIGQKYHFGSISEYKTFSEQVPLITYEELKPYVERLQKGEKNLIWPSPIKWFAKSSGTTNDKSKFIPVSKEALKDCHYRGGKDCVALYLQMNPESRFLTGKGLILGGSHNVSALSDHCYCGDLSAVLIQNISPLINLIRTPSKKIALMSEWESKLEAISNATINAHITNLSGVPSWFLVLIKLILNKTGKQYLTEVWPDLEVFFHGGISFDPYRSQYKELIPSEKMHYVETYNASEGFFAVQNELSDPGMLLMIDLGIFFEFIPLEEINHEHPLTLPIWEVEKGKNYALVITTNSGLWRYQTGDTVKVTSVSPLKIVISGRTKHFINAFGEELMVDNAEKGLSRTCEETGAIVSNYTAAPVFMSDKTKGRHQWLIEFEKRPESIEEFADRLDKTLQELNSDYEAKRYKGIALSPLEIIPARKDLFHDWLKKKGKLGGQHKVPRLSNHRKYIDELLEMNNIKE</sequence>
<dbReference type="Pfam" id="PF23572">
    <property type="entry name" value="GH3_C"/>
    <property type="match status" value="1"/>
</dbReference>
<organism evidence="3 4">
    <name type="scientific">Coprobacter tertius</name>
    <dbReference type="NCBI Taxonomy" id="2944915"/>
    <lineage>
        <taxon>Bacteria</taxon>
        <taxon>Pseudomonadati</taxon>
        <taxon>Bacteroidota</taxon>
        <taxon>Bacteroidia</taxon>
        <taxon>Bacteroidales</taxon>
        <taxon>Barnesiellaceae</taxon>
        <taxon>Coprobacter</taxon>
    </lineage>
</organism>
<dbReference type="PANTHER" id="PTHR31901">
    <property type="entry name" value="GH3 DOMAIN-CONTAINING PROTEIN"/>
    <property type="match status" value="1"/>
</dbReference>
<comment type="caution">
    <text evidence="3">The sequence shown here is derived from an EMBL/GenBank/DDBJ whole genome shotgun (WGS) entry which is preliminary data.</text>
</comment>
<proteinExistence type="predicted"/>
<evidence type="ECO:0000259" key="2">
    <source>
        <dbReference type="Pfam" id="PF23572"/>
    </source>
</evidence>
<dbReference type="Proteomes" id="UP001205603">
    <property type="component" value="Unassembled WGS sequence"/>
</dbReference>
<dbReference type="InterPro" id="IPR055377">
    <property type="entry name" value="GH3_M"/>
</dbReference>
<evidence type="ECO:0000313" key="4">
    <source>
        <dbReference type="Proteomes" id="UP001205603"/>
    </source>
</evidence>
<dbReference type="InterPro" id="IPR055378">
    <property type="entry name" value="GH3_C"/>
</dbReference>
<feature type="domain" description="GH3 C-terminal" evidence="2">
    <location>
        <begin position="380"/>
        <end position="492"/>
    </location>
</feature>
<dbReference type="Pfam" id="PF23571">
    <property type="entry name" value="GH3_M"/>
    <property type="match status" value="1"/>
</dbReference>
<dbReference type="EMBL" id="JANDHW010000001">
    <property type="protein sequence ID" value="MCP9610608.1"/>
    <property type="molecule type" value="Genomic_DNA"/>
</dbReference>
<keyword evidence="4" id="KW-1185">Reference proteome</keyword>
<name>A0ABT1MD91_9BACT</name>